<dbReference type="GO" id="GO:0061630">
    <property type="term" value="F:ubiquitin protein ligase activity"/>
    <property type="evidence" value="ECO:0007669"/>
    <property type="project" value="UniProtKB-EC"/>
</dbReference>
<dbReference type="PANTHER" id="PTHR24099:SF17">
    <property type="entry name" value="TRIPARTITE MOTIF CONTAINING 55"/>
    <property type="match status" value="1"/>
</dbReference>
<evidence type="ECO:0000256" key="2">
    <source>
        <dbReference type="ARBA" id="ARBA00004123"/>
    </source>
</evidence>
<dbReference type="GO" id="GO:0005634">
    <property type="term" value="C:nucleus"/>
    <property type="evidence" value="ECO:0007669"/>
    <property type="project" value="UniProtKB-SubCell"/>
</dbReference>
<feature type="region of interest" description="Disordered" evidence="15">
    <location>
        <begin position="462"/>
        <end position="504"/>
    </location>
</feature>
<dbReference type="Gene3D" id="1.20.5.170">
    <property type="match status" value="1"/>
</dbReference>
<evidence type="ECO:0000256" key="1">
    <source>
        <dbReference type="ARBA" id="ARBA00000900"/>
    </source>
</evidence>
<organism evidence="20 21">
    <name type="scientific">Gadus morhua</name>
    <name type="common">Atlantic cod</name>
    <dbReference type="NCBI Taxonomy" id="8049"/>
    <lineage>
        <taxon>Eukaryota</taxon>
        <taxon>Metazoa</taxon>
        <taxon>Chordata</taxon>
        <taxon>Craniata</taxon>
        <taxon>Vertebrata</taxon>
        <taxon>Euteleostomi</taxon>
        <taxon>Actinopterygii</taxon>
        <taxon>Neopterygii</taxon>
        <taxon>Teleostei</taxon>
        <taxon>Neoteleostei</taxon>
        <taxon>Acanthomorphata</taxon>
        <taxon>Zeiogadaria</taxon>
        <taxon>Gadariae</taxon>
        <taxon>Gadiformes</taxon>
        <taxon>Gadoidei</taxon>
        <taxon>Gadidae</taxon>
        <taxon>Gadus</taxon>
    </lineage>
</organism>
<dbReference type="SMART" id="SM00502">
    <property type="entry name" value="BBC"/>
    <property type="match status" value="1"/>
</dbReference>
<evidence type="ECO:0000256" key="7">
    <source>
        <dbReference type="ARBA" id="ARBA00022723"/>
    </source>
</evidence>
<accession>A0A8C4ZJL4</accession>
<dbReference type="AlphaFoldDB" id="A0A8C4ZJL4"/>
<keyword evidence="16" id="KW-1133">Transmembrane helix</keyword>
<keyword evidence="16" id="KW-0812">Transmembrane</keyword>
<evidence type="ECO:0000256" key="10">
    <source>
        <dbReference type="ARBA" id="ARBA00022833"/>
    </source>
</evidence>
<dbReference type="Pfam" id="PF13445">
    <property type="entry name" value="zf-RING_UBOX"/>
    <property type="match status" value="1"/>
</dbReference>
<keyword evidence="8 14" id="KW-0863">Zinc-finger</keyword>
<dbReference type="InterPro" id="IPR017907">
    <property type="entry name" value="Znf_RING_CS"/>
</dbReference>
<reference evidence="20" key="1">
    <citation type="submission" date="2025-08" db="UniProtKB">
        <authorList>
            <consortium name="Ensembl"/>
        </authorList>
    </citation>
    <scope>IDENTIFICATION</scope>
</reference>
<evidence type="ECO:0000256" key="9">
    <source>
        <dbReference type="ARBA" id="ARBA00022786"/>
    </source>
</evidence>
<evidence type="ECO:0000259" key="19">
    <source>
        <dbReference type="PROSITE" id="PS51262"/>
    </source>
</evidence>
<dbReference type="GO" id="GO:0070507">
    <property type="term" value="P:regulation of microtubule cytoskeleton organization"/>
    <property type="evidence" value="ECO:0007669"/>
    <property type="project" value="TreeGrafter"/>
</dbReference>
<dbReference type="Proteomes" id="UP000694546">
    <property type="component" value="Chromosome 7"/>
</dbReference>
<dbReference type="InterPro" id="IPR050617">
    <property type="entry name" value="E3_ligase_FN3/SPRY"/>
</dbReference>
<evidence type="ECO:0000256" key="8">
    <source>
        <dbReference type="ARBA" id="ARBA00022771"/>
    </source>
</evidence>
<dbReference type="SMART" id="SM00184">
    <property type="entry name" value="RING"/>
    <property type="match status" value="1"/>
</dbReference>
<evidence type="ECO:0000259" key="18">
    <source>
        <dbReference type="PROSITE" id="PS50119"/>
    </source>
</evidence>
<feature type="transmembrane region" description="Helical" evidence="16">
    <location>
        <begin position="525"/>
        <end position="547"/>
    </location>
</feature>
<dbReference type="InterPro" id="IPR003649">
    <property type="entry name" value="Bbox_C"/>
</dbReference>
<comment type="subcellular location">
    <subcellularLocation>
        <location evidence="3">Cytoplasm</location>
    </subcellularLocation>
    <subcellularLocation>
        <location evidence="2">Nucleus</location>
    </subcellularLocation>
</comment>
<keyword evidence="11" id="KW-0175">Coiled coil</keyword>
<evidence type="ECO:0000256" key="12">
    <source>
        <dbReference type="ARBA" id="ARBA00023179"/>
    </source>
</evidence>
<dbReference type="PROSITE" id="PS50119">
    <property type="entry name" value="ZF_BBOX"/>
    <property type="match status" value="1"/>
</dbReference>
<keyword evidence="12" id="KW-0514">Muscle protein</keyword>
<evidence type="ECO:0000256" key="15">
    <source>
        <dbReference type="SAM" id="MobiDB-lite"/>
    </source>
</evidence>
<dbReference type="InterPro" id="IPR001841">
    <property type="entry name" value="Znf_RING"/>
</dbReference>
<evidence type="ECO:0000313" key="20">
    <source>
        <dbReference type="Ensembl" id="ENSGMOP00000016228.2"/>
    </source>
</evidence>
<protein>
    <recommendedName>
        <fullName evidence="4">RING-type E3 ubiquitin transferase</fullName>
        <ecNumber evidence="4">2.3.2.27</ecNumber>
    </recommendedName>
</protein>
<dbReference type="Pfam" id="PF00643">
    <property type="entry name" value="zf-B_box"/>
    <property type="match status" value="1"/>
</dbReference>
<feature type="domain" description="RING-type" evidence="17">
    <location>
        <begin position="31"/>
        <end position="84"/>
    </location>
</feature>
<evidence type="ECO:0000256" key="13">
    <source>
        <dbReference type="ARBA" id="ARBA00023242"/>
    </source>
</evidence>
<dbReference type="Ensembl" id="ENSGMOT00000016643.2">
    <property type="protein sequence ID" value="ENSGMOP00000016228.2"/>
    <property type="gene ID" value="ENSGMOG00000015156.2"/>
</dbReference>
<proteinExistence type="predicted"/>
<reference evidence="20" key="2">
    <citation type="submission" date="2025-09" db="UniProtKB">
        <authorList>
            <consortium name="Ensembl"/>
        </authorList>
    </citation>
    <scope>IDENTIFICATION</scope>
</reference>
<keyword evidence="21" id="KW-1185">Reference proteome</keyword>
<dbReference type="InterPro" id="IPR027370">
    <property type="entry name" value="Znf-RING_euk"/>
</dbReference>
<dbReference type="InterPro" id="IPR013083">
    <property type="entry name" value="Znf_RING/FYVE/PHD"/>
</dbReference>
<keyword evidence="6" id="KW-0808">Transferase</keyword>
<comment type="catalytic activity">
    <reaction evidence="1">
        <text>S-ubiquitinyl-[E2 ubiquitin-conjugating enzyme]-L-cysteine + [acceptor protein]-L-lysine = [E2 ubiquitin-conjugating enzyme]-L-cysteine + N(6)-ubiquitinyl-[acceptor protein]-L-lysine.</text>
        <dbReference type="EC" id="2.3.2.27"/>
    </reaction>
</comment>
<keyword evidence="10" id="KW-0862">Zinc</keyword>
<evidence type="ECO:0000256" key="5">
    <source>
        <dbReference type="ARBA" id="ARBA00022490"/>
    </source>
</evidence>
<dbReference type="GeneID" id="115547464"/>
<dbReference type="GO" id="GO:0005737">
    <property type="term" value="C:cytoplasm"/>
    <property type="evidence" value="ECO:0007669"/>
    <property type="project" value="UniProtKB-SubCell"/>
</dbReference>
<feature type="compositionally biased region" description="Basic and acidic residues" evidence="15">
    <location>
        <begin position="464"/>
        <end position="498"/>
    </location>
</feature>
<dbReference type="PROSITE" id="PS00518">
    <property type="entry name" value="ZF_RING_1"/>
    <property type="match status" value="1"/>
</dbReference>
<dbReference type="PROSITE" id="PS51262">
    <property type="entry name" value="COS"/>
    <property type="match status" value="1"/>
</dbReference>
<evidence type="ECO:0000256" key="16">
    <source>
        <dbReference type="SAM" id="Phobius"/>
    </source>
</evidence>
<keyword evidence="16" id="KW-0472">Membrane</keyword>
<dbReference type="InterPro" id="IPR000315">
    <property type="entry name" value="Znf_B-box"/>
</dbReference>
<feature type="domain" description="COS" evidence="19">
    <location>
        <begin position="280"/>
        <end position="338"/>
    </location>
</feature>
<evidence type="ECO:0000256" key="3">
    <source>
        <dbReference type="ARBA" id="ARBA00004496"/>
    </source>
</evidence>
<dbReference type="InterPro" id="IPR017903">
    <property type="entry name" value="COS_domain"/>
</dbReference>
<dbReference type="SUPFAM" id="SSF57845">
    <property type="entry name" value="B-box zinc-binding domain"/>
    <property type="match status" value="1"/>
</dbReference>
<dbReference type="Gene3D" id="3.30.160.60">
    <property type="entry name" value="Classic Zinc Finger"/>
    <property type="match status" value="1"/>
</dbReference>
<dbReference type="RefSeq" id="XP_030217555.1">
    <property type="nucleotide sequence ID" value="XM_030361695.1"/>
</dbReference>
<evidence type="ECO:0000313" key="21">
    <source>
        <dbReference type="Proteomes" id="UP000694546"/>
    </source>
</evidence>
<dbReference type="Gene3D" id="3.30.40.10">
    <property type="entry name" value="Zinc/RING finger domain, C3HC4 (zinc finger)"/>
    <property type="match status" value="1"/>
</dbReference>
<dbReference type="EC" id="2.3.2.27" evidence="4"/>
<dbReference type="PANTHER" id="PTHR24099">
    <property type="entry name" value="E3 UBIQUITIN-PROTEIN LIGASE TRIM36-RELATED"/>
    <property type="match status" value="1"/>
</dbReference>
<dbReference type="PROSITE" id="PS50089">
    <property type="entry name" value="ZF_RING_2"/>
    <property type="match status" value="1"/>
</dbReference>
<gene>
    <name evidence="20" type="primary">LOC115547464</name>
</gene>
<dbReference type="SMART" id="SM00336">
    <property type="entry name" value="BBOX"/>
    <property type="match status" value="1"/>
</dbReference>
<evidence type="ECO:0000256" key="14">
    <source>
        <dbReference type="PROSITE-ProRule" id="PRU00024"/>
    </source>
</evidence>
<evidence type="ECO:0000256" key="4">
    <source>
        <dbReference type="ARBA" id="ARBA00012483"/>
    </source>
</evidence>
<name>A0A8C4ZJL4_GADMO</name>
<evidence type="ECO:0000259" key="17">
    <source>
        <dbReference type="PROSITE" id="PS50089"/>
    </source>
</evidence>
<evidence type="ECO:0000256" key="11">
    <source>
        <dbReference type="ARBA" id="ARBA00023054"/>
    </source>
</evidence>
<feature type="domain" description="B box-type" evidence="18">
    <location>
        <begin position="135"/>
        <end position="172"/>
    </location>
</feature>
<dbReference type="GO" id="GO:0008270">
    <property type="term" value="F:zinc ion binding"/>
    <property type="evidence" value="ECO:0007669"/>
    <property type="project" value="UniProtKB-KW"/>
</dbReference>
<sequence length="548" mass="61853">MALPVDLSSLRGFQGAEREAALGTLEKQLLCPICLEIFTKPVVILPCQHNLCRRCANELYQPSLYQARTTMSVNSGRFRCPTCRQEVVLDRHGVYGLQRNLLVENIIDVYKQELTTTTTTTSPAPAARPVGGGTCADHEGEKLNIYCLTCQKPTCSLCKVFGSHRLCNVAPLTDIHLQKKGELEQELSSLMAKNDQVQAFINELELTWRNVEDNSKSHKQSVSDQFNAILSILEERRKVMTQRISSEAEEKTGHARSLIQRYGDSIEANSQLLETASKTMEEPDLAAFVQTSGELITKVRAATSSSSSKKFEPDGKNINHYRFDFSRQEKALRSVDFIRVEKEIPTLLPPEQEHLPVDLKPEETFPEKPQPAKANYLEERKESKLEASAEILQPKNQRQFTQIPKQESVVQNIDCVFNQVLEPILAFIPPLTPTQPVLATTDPVSLVLGAVVASYEPTQLLPEQRMDNRARKDQTVLRERGKERAEKSREEETQEESKQVTGFKAPDSIKEIQCEDQDGINTQQAVIILFYLLAFLLILQRVCCFMFT</sequence>
<keyword evidence="5" id="KW-0963">Cytoplasm</keyword>
<keyword evidence="9" id="KW-0833">Ubl conjugation pathway</keyword>
<keyword evidence="7" id="KW-0479">Metal-binding</keyword>
<dbReference type="GeneTree" id="ENSGT00940000166487"/>
<evidence type="ECO:0000256" key="6">
    <source>
        <dbReference type="ARBA" id="ARBA00022679"/>
    </source>
</evidence>
<keyword evidence="13" id="KW-0539">Nucleus</keyword>
<dbReference type="SUPFAM" id="SSF57850">
    <property type="entry name" value="RING/U-box"/>
    <property type="match status" value="1"/>
</dbReference>